<gene>
    <name evidence="2" type="ORF">GSPATT00024339001</name>
</gene>
<dbReference type="InParanoid" id="A0E8J3"/>
<keyword evidence="1" id="KW-1133">Transmembrane helix</keyword>
<dbReference type="AlphaFoldDB" id="A0E8J3"/>
<dbReference type="OrthoDB" id="305401at2759"/>
<dbReference type="KEGG" id="ptm:GSPATT00024339001"/>
<dbReference type="GeneID" id="5044785"/>
<accession>A0E8J3</accession>
<proteinExistence type="predicted"/>
<keyword evidence="1" id="KW-0812">Transmembrane</keyword>
<keyword evidence="3" id="KW-1185">Reference proteome</keyword>
<dbReference type="OMA" id="QQINNIW"/>
<feature type="transmembrane region" description="Helical" evidence="1">
    <location>
        <begin position="24"/>
        <end position="44"/>
    </location>
</feature>
<protein>
    <recommendedName>
        <fullName evidence="4">Cache domain-containing protein</fullName>
    </recommendedName>
</protein>
<organism evidence="2 3">
    <name type="scientific">Paramecium tetraurelia</name>
    <dbReference type="NCBI Taxonomy" id="5888"/>
    <lineage>
        <taxon>Eukaryota</taxon>
        <taxon>Sar</taxon>
        <taxon>Alveolata</taxon>
        <taxon>Ciliophora</taxon>
        <taxon>Intramacronucleata</taxon>
        <taxon>Oligohymenophorea</taxon>
        <taxon>Peniculida</taxon>
        <taxon>Parameciidae</taxon>
        <taxon>Paramecium</taxon>
    </lineage>
</organism>
<dbReference type="EMBL" id="CT868664">
    <property type="protein sequence ID" value="CAK91610.1"/>
    <property type="molecule type" value="Genomic_DNA"/>
</dbReference>
<keyword evidence="1" id="KW-0472">Membrane</keyword>
<feature type="transmembrane region" description="Helical" evidence="1">
    <location>
        <begin position="398"/>
        <end position="421"/>
    </location>
</feature>
<name>A0E8J3_PARTE</name>
<reference evidence="2 3" key="1">
    <citation type="journal article" date="2006" name="Nature">
        <title>Global trends of whole-genome duplications revealed by the ciliate Paramecium tetraurelia.</title>
        <authorList>
            <consortium name="Genoscope"/>
            <person name="Aury J.-M."/>
            <person name="Jaillon O."/>
            <person name="Duret L."/>
            <person name="Noel B."/>
            <person name="Jubin C."/>
            <person name="Porcel B.M."/>
            <person name="Segurens B."/>
            <person name="Daubin V."/>
            <person name="Anthouard V."/>
            <person name="Aiach N."/>
            <person name="Arnaiz O."/>
            <person name="Billaut A."/>
            <person name="Beisson J."/>
            <person name="Blanc I."/>
            <person name="Bouhouche K."/>
            <person name="Camara F."/>
            <person name="Duharcourt S."/>
            <person name="Guigo R."/>
            <person name="Gogendeau D."/>
            <person name="Katinka M."/>
            <person name="Keller A.-M."/>
            <person name="Kissmehl R."/>
            <person name="Klotz C."/>
            <person name="Koll F."/>
            <person name="Le Moue A."/>
            <person name="Lepere C."/>
            <person name="Malinsky S."/>
            <person name="Nowacki M."/>
            <person name="Nowak J.K."/>
            <person name="Plattner H."/>
            <person name="Poulain J."/>
            <person name="Ruiz F."/>
            <person name="Serrano V."/>
            <person name="Zagulski M."/>
            <person name="Dessen P."/>
            <person name="Betermier M."/>
            <person name="Weissenbach J."/>
            <person name="Scarpelli C."/>
            <person name="Schachter V."/>
            <person name="Sperling L."/>
            <person name="Meyer E."/>
            <person name="Cohen J."/>
            <person name="Wincker P."/>
        </authorList>
    </citation>
    <scope>NUCLEOTIDE SEQUENCE [LARGE SCALE GENOMIC DNA]</scope>
    <source>
        <strain evidence="2 3">Stock d4-2</strain>
    </source>
</reference>
<evidence type="ECO:0000256" key="1">
    <source>
        <dbReference type="SAM" id="Phobius"/>
    </source>
</evidence>
<evidence type="ECO:0008006" key="4">
    <source>
        <dbReference type="Google" id="ProtNLM"/>
    </source>
</evidence>
<evidence type="ECO:0000313" key="2">
    <source>
        <dbReference type="EMBL" id="CAK91610.1"/>
    </source>
</evidence>
<dbReference type="Proteomes" id="UP000000600">
    <property type="component" value="Unassembled WGS sequence"/>
</dbReference>
<evidence type="ECO:0000313" key="3">
    <source>
        <dbReference type="Proteomes" id="UP000000600"/>
    </source>
</evidence>
<dbReference type="RefSeq" id="XP_001459007.1">
    <property type="nucleotide sequence ID" value="XM_001458970.1"/>
</dbReference>
<dbReference type="HOGENOM" id="CLU_502018_0_0_1"/>
<sequence length="538" mass="63029">MIQDKIKIRGCWYINRNWTIQQQILAISFIISTFIFLILLLIIWESQSQIQEILKVTSQEMFMRQTSQQINNIWIQQRSLEQMILQTKQQVITTRAIYKQLDFLINNNYNKSVKFESPHMCLNNISALDSYCFSSATTCGIFGEQEPEKEYEETQSLIATTFILTSFRVALDHTFSAPLYYFSDNKLLFFCITAGGKFPNSFKPNERPYYLEFLNYTSQDTPVDRVYFASPYKIIANYIRIPMITSLINRYDRIVGMVAKDIDFGYASIAQSKNTNTVLYVIDIEGKIYYSIIYNQINLAVYYFNETQVTGFNQTDFEQLMNQHHNKPLQNDCPLIQSDIILCRFNQKTNQNQIIKSSQIQGSNLILVVLVETNNIIEQYDNNLKLINQSQTQASESILIYLVVYPIGIIFLSNILIYMLFRQFNQLLNLINQKVYSNRKDLVLAQFQQENQFFKSYAVTELIEACIKKFLNLESFGKSNTCIIQENLNYPKYTHTQMKFQQNLVLIMKISNLKLINEQETKSTIFNNINNFISKQKL</sequence>